<evidence type="ECO:0000256" key="7">
    <source>
        <dbReference type="ARBA" id="ARBA00022643"/>
    </source>
</evidence>
<evidence type="ECO:0000256" key="5">
    <source>
        <dbReference type="ARBA" id="ARBA00017394"/>
    </source>
</evidence>
<evidence type="ECO:0000256" key="8">
    <source>
        <dbReference type="ARBA" id="ARBA00022679"/>
    </source>
</evidence>
<evidence type="ECO:0000256" key="9">
    <source>
        <dbReference type="ARBA" id="ARBA00022741"/>
    </source>
</evidence>
<dbReference type="InterPro" id="IPR023465">
    <property type="entry name" value="Riboflavin_kinase_dom_sf"/>
</dbReference>
<dbReference type="InterPro" id="IPR015865">
    <property type="entry name" value="Riboflavin_kinase_bac/euk"/>
</dbReference>
<dbReference type="InterPro" id="IPR023468">
    <property type="entry name" value="Riboflavin_kinase"/>
</dbReference>
<feature type="domain" description="Riboflavin kinase" evidence="13">
    <location>
        <begin position="50"/>
        <end position="172"/>
    </location>
</feature>
<keyword evidence="15" id="KW-1185">Reference proteome</keyword>
<evidence type="ECO:0000256" key="3">
    <source>
        <dbReference type="ARBA" id="ARBA00010108"/>
    </source>
</evidence>
<dbReference type="GO" id="GO:0008531">
    <property type="term" value="F:riboflavin kinase activity"/>
    <property type="evidence" value="ECO:0007669"/>
    <property type="project" value="UniProtKB-EC"/>
</dbReference>
<protein>
    <recommendedName>
        <fullName evidence="5">Riboflavin kinase</fullName>
        <ecNumber evidence="4">2.7.1.26</ecNumber>
    </recommendedName>
    <alternativeName>
        <fullName evidence="11">Flavin mononucleotide kinase 1</fullName>
    </alternativeName>
</protein>
<dbReference type="GO" id="GO:0009398">
    <property type="term" value="P:FMN biosynthetic process"/>
    <property type="evidence" value="ECO:0007669"/>
    <property type="project" value="UniProtKB-UniPathway"/>
</dbReference>
<keyword evidence="8" id="KW-0808">Transferase</keyword>
<sequence>MATSTSGPSDSQTSPSPSPAPAPTPAAYAEARRTRPSVIGDDAGLSHEEGKTYPIYLRGDVQKGFGRGGKELGCATANLPSSVFDPPSKLTETGVYFGYASVDLDAEAGGAKDGGVWPMEVHIMHEFQHDFYGKHMKVVVLGYIRPEFNYVSREALIEDIETDKQVGLRSLDRSAWSAYKQDSFFAEHAS</sequence>
<evidence type="ECO:0000256" key="4">
    <source>
        <dbReference type="ARBA" id="ARBA00012105"/>
    </source>
</evidence>
<dbReference type="EMBL" id="CCYA01000149">
    <property type="protein sequence ID" value="CEH12477.1"/>
    <property type="molecule type" value="Genomic_DNA"/>
</dbReference>
<dbReference type="Gene3D" id="2.40.30.30">
    <property type="entry name" value="Riboflavin kinase-like"/>
    <property type="match status" value="1"/>
</dbReference>
<evidence type="ECO:0000256" key="6">
    <source>
        <dbReference type="ARBA" id="ARBA00022630"/>
    </source>
</evidence>
<keyword evidence="14" id="KW-0418">Kinase</keyword>
<dbReference type="UniPathway" id="UPA00276">
    <property type="reaction ID" value="UER00406"/>
</dbReference>
<dbReference type="PANTHER" id="PTHR22749">
    <property type="entry name" value="RIBOFLAVIN KINASE/FMN ADENYLYLTRANSFERASE"/>
    <property type="match status" value="1"/>
</dbReference>
<evidence type="ECO:0000313" key="14">
    <source>
        <dbReference type="EMBL" id="CEH12477.1"/>
    </source>
</evidence>
<organism evidence="14 15">
    <name type="scientific">Ceraceosorus bombacis</name>
    <dbReference type="NCBI Taxonomy" id="401625"/>
    <lineage>
        <taxon>Eukaryota</taxon>
        <taxon>Fungi</taxon>
        <taxon>Dikarya</taxon>
        <taxon>Basidiomycota</taxon>
        <taxon>Ustilaginomycotina</taxon>
        <taxon>Exobasidiomycetes</taxon>
        <taxon>Ceraceosorales</taxon>
        <taxon>Ceraceosoraceae</taxon>
        <taxon>Ceraceosorus</taxon>
    </lineage>
</organism>
<evidence type="ECO:0000256" key="2">
    <source>
        <dbReference type="ARBA" id="ARBA00005201"/>
    </source>
</evidence>
<reference evidence="14 15" key="1">
    <citation type="submission" date="2014-09" db="EMBL/GenBank/DDBJ databases">
        <authorList>
            <person name="Magalhaes I.L.F."/>
            <person name="Oliveira U."/>
            <person name="Santos F.R."/>
            <person name="Vidigal T.H.D.A."/>
            <person name="Brescovit A.D."/>
            <person name="Santos A.J."/>
        </authorList>
    </citation>
    <scope>NUCLEOTIDE SEQUENCE [LARGE SCALE GENOMIC DNA]</scope>
</reference>
<keyword evidence="7" id="KW-0288">FMN</keyword>
<comment type="function">
    <text evidence="1">Catalyzes the phosphorylation of riboflavin (vitamin B2) to form flavin mononucleotide (FMN) coenzyme.</text>
</comment>
<dbReference type="Pfam" id="PF01687">
    <property type="entry name" value="Flavokinase"/>
    <property type="match status" value="1"/>
</dbReference>
<dbReference type="Proteomes" id="UP000054845">
    <property type="component" value="Unassembled WGS sequence"/>
</dbReference>
<keyword evidence="9" id="KW-0547">Nucleotide-binding</keyword>
<keyword evidence="6" id="KW-0285">Flavoprotein</keyword>
<dbReference type="GO" id="GO:0009231">
    <property type="term" value="P:riboflavin biosynthetic process"/>
    <property type="evidence" value="ECO:0007669"/>
    <property type="project" value="InterPro"/>
</dbReference>
<proteinExistence type="inferred from homology"/>
<name>A0A0P1BA48_9BASI</name>
<evidence type="ECO:0000256" key="10">
    <source>
        <dbReference type="ARBA" id="ARBA00022840"/>
    </source>
</evidence>
<evidence type="ECO:0000256" key="11">
    <source>
        <dbReference type="ARBA" id="ARBA00029960"/>
    </source>
</evidence>
<evidence type="ECO:0000313" key="15">
    <source>
        <dbReference type="Proteomes" id="UP000054845"/>
    </source>
</evidence>
<comment type="pathway">
    <text evidence="2">Cofactor biosynthesis; FMN biosynthesis; FMN from riboflavin (ATP route): step 1/1.</text>
</comment>
<dbReference type="EC" id="2.7.1.26" evidence="4"/>
<comment type="similarity">
    <text evidence="3">Belongs to the flavokinase family.</text>
</comment>
<dbReference type="PANTHER" id="PTHR22749:SF6">
    <property type="entry name" value="RIBOFLAVIN KINASE"/>
    <property type="match status" value="1"/>
</dbReference>
<feature type="compositionally biased region" description="Low complexity" evidence="12">
    <location>
        <begin position="1"/>
        <end position="15"/>
    </location>
</feature>
<evidence type="ECO:0000256" key="1">
    <source>
        <dbReference type="ARBA" id="ARBA00003572"/>
    </source>
</evidence>
<accession>A0A0P1BA48</accession>
<evidence type="ECO:0000256" key="12">
    <source>
        <dbReference type="SAM" id="MobiDB-lite"/>
    </source>
</evidence>
<dbReference type="GO" id="GO:0005524">
    <property type="term" value="F:ATP binding"/>
    <property type="evidence" value="ECO:0007669"/>
    <property type="project" value="UniProtKB-KW"/>
</dbReference>
<feature type="region of interest" description="Disordered" evidence="12">
    <location>
        <begin position="1"/>
        <end position="46"/>
    </location>
</feature>
<dbReference type="GO" id="GO:0005739">
    <property type="term" value="C:mitochondrion"/>
    <property type="evidence" value="ECO:0007669"/>
    <property type="project" value="TreeGrafter"/>
</dbReference>
<evidence type="ECO:0000259" key="13">
    <source>
        <dbReference type="SMART" id="SM00904"/>
    </source>
</evidence>
<dbReference type="OrthoDB" id="276388at2759"/>
<dbReference type="STRING" id="401625.A0A0P1BA48"/>
<dbReference type="AlphaFoldDB" id="A0A0P1BA48"/>
<dbReference type="SUPFAM" id="SSF82114">
    <property type="entry name" value="Riboflavin kinase-like"/>
    <property type="match status" value="1"/>
</dbReference>
<dbReference type="SMART" id="SM00904">
    <property type="entry name" value="Flavokinase"/>
    <property type="match status" value="1"/>
</dbReference>
<keyword evidence="10" id="KW-0067">ATP-binding</keyword>